<dbReference type="GeneID" id="106820995"/>
<proteinExistence type="predicted"/>
<sequence>MDLQQEHVLMELESYAQPDEPTAIPRESKSVMATHGYLAACNPMFERGLLSHQRVTAQNQHVLHNILEGYRYFENWTKELEDMSDFQPNSPRERRFLAWQTWDLLRIAVSGFQVVCADFLSRHCDKHYISPLRINGSAVESLFSRLKAYTGGKLTSISYQTSRKSIIIQDETKHPSIEGYRDVPLFYHYDG</sequence>
<gene>
    <name evidence="2" type="primary">LOC106820995</name>
</gene>
<dbReference type="Proteomes" id="UP000695022">
    <property type="component" value="Unplaced"/>
</dbReference>
<organism evidence="1 2">
    <name type="scientific">Priapulus caudatus</name>
    <name type="common">Priapulid worm</name>
    <dbReference type="NCBI Taxonomy" id="37621"/>
    <lineage>
        <taxon>Eukaryota</taxon>
        <taxon>Metazoa</taxon>
        <taxon>Ecdysozoa</taxon>
        <taxon>Scalidophora</taxon>
        <taxon>Priapulida</taxon>
        <taxon>Priapulimorpha</taxon>
        <taxon>Priapulimorphida</taxon>
        <taxon>Priapulidae</taxon>
        <taxon>Priapulus</taxon>
    </lineage>
</organism>
<reference evidence="2" key="1">
    <citation type="submission" date="2025-08" db="UniProtKB">
        <authorList>
            <consortium name="RefSeq"/>
        </authorList>
    </citation>
    <scope>IDENTIFICATION</scope>
</reference>
<protein>
    <submittedName>
        <fullName evidence="2">Uncharacterized protein LOC106820995</fullName>
    </submittedName>
</protein>
<name>A0ABM1F9I0_PRICU</name>
<keyword evidence="1" id="KW-1185">Reference proteome</keyword>
<dbReference type="RefSeq" id="XP_014681101.1">
    <property type="nucleotide sequence ID" value="XM_014825615.1"/>
</dbReference>
<evidence type="ECO:0000313" key="1">
    <source>
        <dbReference type="Proteomes" id="UP000695022"/>
    </source>
</evidence>
<accession>A0ABM1F9I0</accession>
<evidence type="ECO:0000313" key="2">
    <source>
        <dbReference type="RefSeq" id="XP_014681101.1"/>
    </source>
</evidence>